<protein>
    <recommendedName>
        <fullName evidence="3">4-hydroxy-tetrahydrodipicolinate synthase</fullName>
        <ecNumber evidence="3">4.3.3.7</ecNumber>
    </recommendedName>
</protein>
<comment type="pathway">
    <text evidence="2">Amino-acid biosynthesis; L-lysine biosynthesis via DAP pathway; (S)-tetrahydrodipicolinate from L-aspartate: step 3/4.</text>
</comment>
<comment type="function">
    <text evidence="1">Catalyzes the condensation of (S)-aspartate-beta-semialdehyde [(S)-ASA] and pyruvate to 4-hydroxy-tetrahydrodipicolinate (HTPA).</text>
</comment>
<dbReference type="AlphaFoldDB" id="X1SKZ5"/>
<keyword evidence="5" id="KW-0028">Amino-acid biosynthesis</keyword>
<dbReference type="InterPro" id="IPR002220">
    <property type="entry name" value="DapA-like"/>
</dbReference>
<feature type="non-terminal residue" evidence="11">
    <location>
        <position position="1"/>
    </location>
</feature>
<dbReference type="SMART" id="SM01130">
    <property type="entry name" value="DHDPS"/>
    <property type="match status" value="1"/>
</dbReference>
<evidence type="ECO:0000256" key="6">
    <source>
        <dbReference type="ARBA" id="ARBA00022915"/>
    </source>
</evidence>
<dbReference type="InterPro" id="IPR020624">
    <property type="entry name" value="Schiff_base-form_aldolases_CS"/>
</dbReference>
<dbReference type="UniPathway" id="UPA00034">
    <property type="reaction ID" value="UER00017"/>
</dbReference>
<dbReference type="GO" id="GO:0005829">
    <property type="term" value="C:cytosol"/>
    <property type="evidence" value="ECO:0007669"/>
    <property type="project" value="TreeGrafter"/>
</dbReference>
<dbReference type="InterPro" id="IPR020625">
    <property type="entry name" value="Schiff_base-form_aldolases_AS"/>
</dbReference>
<evidence type="ECO:0000256" key="3">
    <source>
        <dbReference type="ARBA" id="ARBA00012086"/>
    </source>
</evidence>
<dbReference type="PROSITE" id="PS00666">
    <property type="entry name" value="DHDPS_2"/>
    <property type="match status" value="1"/>
</dbReference>
<keyword evidence="6" id="KW-0220">Diaminopimelate biosynthesis</keyword>
<dbReference type="NCBIfam" id="TIGR00674">
    <property type="entry name" value="dapA"/>
    <property type="match status" value="1"/>
</dbReference>
<dbReference type="PRINTS" id="PR00146">
    <property type="entry name" value="DHPICSNTHASE"/>
</dbReference>
<sequence length="276" mass="29589">VDYEQAKRLALALLNSGSDGVLVVGTTGESPTLIRQEELRLFAEVKSAVGERGAVIAGTGSNSTAEALEATKEAERIGVDACLLVVPYYNKPTQEGLYQHFKTIAQSTDLPCILYNVPSRTVTNLSAETVIKLSQIDNIIGVKEASGNLGQISQIISNTGEDFLVWSGNDGDTLPILALGGYGVISVASNLVGNQIREMIDSFTSGKTGKAAEIHRHLLPLINALFIVSNPIPVKYALNYIGFYVGKPRLPLTEPDEKSAAFIKATLKNYKIDLPV</sequence>
<evidence type="ECO:0000313" key="11">
    <source>
        <dbReference type="EMBL" id="GAI93737.1"/>
    </source>
</evidence>
<keyword evidence="4" id="KW-0963">Cytoplasm</keyword>
<keyword evidence="9" id="KW-0704">Schiff base</keyword>
<comment type="catalytic activity">
    <reaction evidence="10">
        <text>L-aspartate 4-semialdehyde + pyruvate = (2S,4S)-4-hydroxy-2,3,4,5-tetrahydrodipicolinate + H2O + H(+)</text>
        <dbReference type="Rhea" id="RHEA:34171"/>
        <dbReference type="ChEBI" id="CHEBI:15361"/>
        <dbReference type="ChEBI" id="CHEBI:15377"/>
        <dbReference type="ChEBI" id="CHEBI:15378"/>
        <dbReference type="ChEBI" id="CHEBI:67139"/>
        <dbReference type="ChEBI" id="CHEBI:537519"/>
        <dbReference type="EC" id="4.3.3.7"/>
    </reaction>
</comment>
<evidence type="ECO:0000256" key="1">
    <source>
        <dbReference type="ARBA" id="ARBA00003294"/>
    </source>
</evidence>
<evidence type="ECO:0000256" key="4">
    <source>
        <dbReference type="ARBA" id="ARBA00022490"/>
    </source>
</evidence>
<dbReference type="PANTHER" id="PTHR12128:SF66">
    <property type="entry name" value="4-HYDROXY-2-OXOGLUTARATE ALDOLASE, MITOCHONDRIAL"/>
    <property type="match status" value="1"/>
</dbReference>
<dbReference type="GO" id="GO:0008840">
    <property type="term" value="F:4-hydroxy-tetrahydrodipicolinate synthase activity"/>
    <property type="evidence" value="ECO:0007669"/>
    <property type="project" value="UniProtKB-EC"/>
</dbReference>
<dbReference type="CDD" id="cd00950">
    <property type="entry name" value="DHDPS"/>
    <property type="match status" value="1"/>
</dbReference>
<dbReference type="Gene3D" id="3.20.20.70">
    <property type="entry name" value="Aldolase class I"/>
    <property type="match status" value="1"/>
</dbReference>
<name>X1SKZ5_9ZZZZ</name>
<dbReference type="HAMAP" id="MF_00418">
    <property type="entry name" value="DapA"/>
    <property type="match status" value="1"/>
</dbReference>
<dbReference type="InterPro" id="IPR013785">
    <property type="entry name" value="Aldolase_TIM"/>
</dbReference>
<dbReference type="SUPFAM" id="SSF51569">
    <property type="entry name" value="Aldolase"/>
    <property type="match status" value="1"/>
</dbReference>
<keyword evidence="7" id="KW-0457">Lysine biosynthesis</keyword>
<dbReference type="GO" id="GO:0019877">
    <property type="term" value="P:diaminopimelate biosynthetic process"/>
    <property type="evidence" value="ECO:0007669"/>
    <property type="project" value="UniProtKB-KW"/>
</dbReference>
<dbReference type="PANTHER" id="PTHR12128">
    <property type="entry name" value="DIHYDRODIPICOLINATE SYNTHASE"/>
    <property type="match status" value="1"/>
</dbReference>
<comment type="caution">
    <text evidence="11">The sequence shown here is derived from an EMBL/GenBank/DDBJ whole genome shotgun (WGS) entry which is preliminary data.</text>
</comment>
<organism evidence="11">
    <name type="scientific">marine sediment metagenome</name>
    <dbReference type="NCBI Taxonomy" id="412755"/>
    <lineage>
        <taxon>unclassified sequences</taxon>
        <taxon>metagenomes</taxon>
        <taxon>ecological metagenomes</taxon>
    </lineage>
</organism>
<dbReference type="EC" id="4.3.3.7" evidence="3"/>
<evidence type="ECO:0000256" key="8">
    <source>
        <dbReference type="ARBA" id="ARBA00023239"/>
    </source>
</evidence>
<gene>
    <name evidence="11" type="ORF">S12H4_26966</name>
</gene>
<evidence type="ECO:0000256" key="2">
    <source>
        <dbReference type="ARBA" id="ARBA00005120"/>
    </source>
</evidence>
<reference evidence="11" key="1">
    <citation type="journal article" date="2014" name="Front. Microbiol.">
        <title>High frequency of phylogenetically diverse reductive dehalogenase-homologous genes in deep subseafloor sedimentary metagenomes.</title>
        <authorList>
            <person name="Kawai M."/>
            <person name="Futagami T."/>
            <person name="Toyoda A."/>
            <person name="Takaki Y."/>
            <person name="Nishi S."/>
            <person name="Hori S."/>
            <person name="Arai W."/>
            <person name="Tsubouchi T."/>
            <person name="Morono Y."/>
            <person name="Uchiyama I."/>
            <person name="Ito T."/>
            <person name="Fujiyama A."/>
            <person name="Inagaki F."/>
            <person name="Takami H."/>
        </authorList>
    </citation>
    <scope>NUCLEOTIDE SEQUENCE</scope>
    <source>
        <strain evidence="11">Expedition CK06-06</strain>
    </source>
</reference>
<proteinExistence type="inferred from homology"/>
<dbReference type="Pfam" id="PF00701">
    <property type="entry name" value="DHDPS"/>
    <property type="match status" value="1"/>
</dbReference>
<evidence type="ECO:0000256" key="9">
    <source>
        <dbReference type="ARBA" id="ARBA00023270"/>
    </source>
</evidence>
<dbReference type="EMBL" id="BARW01015350">
    <property type="protein sequence ID" value="GAI93737.1"/>
    <property type="molecule type" value="Genomic_DNA"/>
</dbReference>
<evidence type="ECO:0000256" key="10">
    <source>
        <dbReference type="ARBA" id="ARBA00047836"/>
    </source>
</evidence>
<keyword evidence="8" id="KW-0456">Lyase</keyword>
<evidence type="ECO:0000256" key="7">
    <source>
        <dbReference type="ARBA" id="ARBA00023154"/>
    </source>
</evidence>
<accession>X1SKZ5</accession>
<dbReference type="PROSITE" id="PS00665">
    <property type="entry name" value="DHDPS_1"/>
    <property type="match status" value="1"/>
</dbReference>
<dbReference type="PIRSF" id="PIRSF001365">
    <property type="entry name" value="DHDPS"/>
    <property type="match status" value="1"/>
</dbReference>
<dbReference type="InterPro" id="IPR005263">
    <property type="entry name" value="DapA"/>
</dbReference>
<dbReference type="GO" id="GO:0009089">
    <property type="term" value="P:lysine biosynthetic process via diaminopimelate"/>
    <property type="evidence" value="ECO:0007669"/>
    <property type="project" value="UniProtKB-UniPathway"/>
</dbReference>
<evidence type="ECO:0000256" key="5">
    <source>
        <dbReference type="ARBA" id="ARBA00022605"/>
    </source>
</evidence>